<dbReference type="InterPro" id="IPR012340">
    <property type="entry name" value="NA-bd_OB-fold"/>
</dbReference>
<dbReference type="EMBL" id="MUYV01000001">
    <property type="protein sequence ID" value="OOS26398.1"/>
    <property type="molecule type" value="Genomic_DNA"/>
</dbReference>
<dbReference type="SUPFAM" id="SSF50249">
    <property type="entry name" value="Nucleic acid-binding proteins"/>
    <property type="match status" value="1"/>
</dbReference>
<accession>A0A1T0CVM0</accession>
<dbReference type="Pfam" id="PF00313">
    <property type="entry name" value="CSD"/>
    <property type="match status" value="1"/>
</dbReference>
<proteinExistence type="predicted"/>
<dbReference type="AlphaFoldDB" id="A0A1T0CVM0"/>
<organism evidence="2 3">
    <name type="scientific">Moraxella porci DSM 25326</name>
    <dbReference type="NCBI Taxonomy" id="573983"/>
    <lineage>
        <taxon>Bacteria</taxon>
        <taxon>Pseudomonadati</taxon>
        <taxon>Pseudomonadota</taxon>
        <taxon>Gammaproteobacteria</taxon>
        <taxon>Moraxellales</taxon>
        <taxon>Moraxellaceae</taxon>
        <taxon>Moraxella</taxon>
    </lineage>
</organism>
<evidence type="ECO:0000313" key="3">
    <source>
        <dbReference type="Proteomes" id="UP000190683"/>
    </source>
</evidence>
<dbReference type="STRING" id="573983.B0681_00450"/>
<dbReference type="Proteomes" id="UP000190683">
    <property type="component" value="Unassembled WGS sequence"/>
</dbReference>
<dbReference type="RefSeq" id="WP_078316785.1">
    <property type="nucleotide sequence ID" value="NZ_MUYV01000001.1"/>
</dbReference>
<name>A0A1T0CVM0_9GAMM</name>
<dbReference type="Gene3D" id="2.40.50.140">
    <property type="entry name" value="Nucleic acid-binding proteins"/>
    <property type="match status" value="1"/>
</dbReference>
<dbReference type="InterPro" id="IPR002059">
    <property type="entry name" value="CSP_DNA-bd"/>
</dbReference>
<feature type="domain" description="CSD" evidence="1">
    <location>
        <begin position="15"/>
        <end position="70"/>
    </location>
</feature>
<sequence>MRSSIKSIFPSKNNDDNSYYGFIASTDGQKDYYFTSKNFQDVAFEELSAGLEVEFTPYDKDDKRYANRITLLNKANEHEIPASHVHSASYLDYQKQIVDSLSTIDKINDSGDFEDATHLILRLLGIHSAYQFDRKKQAGKADGIFTIENLIVMYDCTLNVNFTDFKKDQIENYINKLNQKEQLTVDVLKIDGSSTSKMFKIENKKRQVWIITRGKTREINDYDNIKVKEICIYDLISLLSTRIKDSSYDIDRLTSELILLGN</sequence>
<protein>
    <recommendedName>
        <fullName evidence="1">CSD domain-containing protein</fullName>
    </recommendedName>
</protein>
<reference evidence="2 3" key="1">
    <citation type="submission" date="2017-02" db="EMBL/GenBank/DDBJ databases">
        <title>Draft genome sequence of Moraxella porci CCUG 54912T type strain.</title>
        <authorList>
            <person name="Salva-Serra F."/>
            <person name="Engstrom-Jakobsson H."/>
            <person name="Thorell K."/>
            <person name="Jaen-Luchoro D."/>
            <person name="Gonzales-Siles L."/>
            <person name="Karlsson R."/>
            <person name="Yazdan S."/>
            <person name="Boulund F."/>
            <person name="Johnning A."/>
            <person name="Engstrand L."/>
            <person name="Kristiansson E."/>
            <person name="Moore E."/>
        </authorList>
    </citation>
    <scope>NUCLEOTIDE SEQUENCE [LARGE SCALE GENOMIC DNA]</scope>
    <source>
        <strain evidence="2 3">CCUG 54912</strain>
    </source>
</reference>
<dbReference type="GO" id="GO:0003676">
    <property type="term" value="F:nucleic acid binding"/>
    <property type="evidence" value="ECO:0007669"/>
    <property type="project" value="InterPro"/>
</dbReference>
<comment type="caution">
    <text evidence="2">The sequence shown here is derived from an EMBL/GenBank/DDBJ whole genome shotgun (WGS) entry which is preliminary data.</text>
</comment>
<gene>
    <name evidence="2" type="ORF">B0681_00450</name>
</gene>
<evidence type="ECO:0000259" key="1">
    <source>
        <dbReference type="Pfam" id="PF00313"/>
    </source>
</evidence>
<keyword evidence="3" id="KW-1185">Reference proteome</keyword>
<evidence type="ECO:0000313" key="2">
    <source>
        <dbReference type="EMBL" id="OOS26398.1"/>
    </source>
</evidence>